<dbReference type="Pfam" id="PF01418">
    <property type="entry name" value="HTH_6"/>
    <property type="match status" value="1"/>
</dbReference>
<dbReference type="OrthoDB" id="63027at2"/>
<dbReference type="STRING" id="1527.SAMN04489757_106118"/>
<dbReference type="Gene3D" id="1.10.10.10">
    <property type="entry name" value="Winged helix-like DNA-binding domain superfamily/Winged helix DNA-binding domain"/>
    <property type="match status" value="1"/>
</dbReference>
<evidence type="ECO:0000259" key="5">
    <source>
        <dbReference type="PROSITE" id="PS51464"/>
    </source>
</evidence>
<dbReference type="GO" id="GO:0097367">
    <property type="term" value="F:carbohydrate derivative binding"/>
    <property type="evidence" value="ECO:0007669"/>
    <property type="project" value="InterPro"/>
</dbReference>
<dbReference type="Proteomes" id="UP000198806">
    <property type="component" value="Unassembled WGS sequence"/>
</dbReference>
<evidence type="ECO:0000256" key="2">
    <source>
        <dbReference type="ARBA" id="ARBA00023125"/>
    </source>
</evidence>
<accession>A0A1I5DP02</accession>
<dbReference type="GO" id="GO:1901135">
    <property type="term" value="P:carbohydrate derivative metabolic process"/>
    <property type="evidence" value="ECO:0007669"/>
    <property type="project" value="InterPro"/>
</dbReference>
<dbReference type="InterPro" id="IPR047640">
    <property type="entry name" value="RpiR-like"/>
</dbReference>
<dbReference type="GO" id="GO:0003677">
    <property type="term" value="F:DNA binding"/>
    <property type="evidence" value="ECO:0007669"/>
    <property type="project" value="UniProtKB-KW"/>
</dbReference>
<dbReference type="Pfam" id="PF01380">
    <property type="entry name" value="SIS"/>
    <property type="match status" value="1"/>
</dbReference>
<dbReference type="EMBL" id="FOWD01000006">
    <property type="protein sequence ID" value="SFO01005.1"/>
    <property type="molecule type" value="Genomic_DNA"/>
</dbReference>
<dbReference type="PROSITE" id="PS51464">
    <property type="entry name" value="SIS"/>
    <property type="match status" value="1"/>
</dbReference>
<name>A0A1I5DP02_9FIRM</name>
<dbReference type="InterPro" id="IPR009057">
    <property type="entry name" value="Homeodomain-like_sf"/>
</dbReference>
<evidence type="ECO:0000313" key="7">
    <source>
        <dbReference type="Proteomes" id="UP000198806"/>
    </source>
</evidence>
<dbReference type="AlphaFoldDB" id="A0A1I5DP02"/>
<dbReference type="InterPro" id="IPR001347">
    <property type="entry name" value="SIS_dom"/>
</dbReference>
<keyword evidence="7" id="KW-1185">Reference proteome</keyword>
<dbReference type="PANTHER" id="PTHR30514:SF1">
    <property type="entry name" value="HTH-TYPE TRANSCRIPTIONAL REGULATOR HEXR-RELATED"/>
    <property type="match status" value="1"/>
</dbReference>
<dbReference type="InterPro" id="IPR035472">
    <property type="entry name" value="RpiR-like_SIS"/>
</dbReference>
<evidence type="ECO:0000259" key="4">
    <source>
        <dbReference type="PROSITE" id="PS51071"/>
    </source>
</evidence>
<evidence type="ECO:0000256" key="1">
    <source>
        <dbReference type="ARBA" id="ARBA00023015"/>
    </source>
</evidence>
<dbReference type="InterPro" id="IPR036388">
    <property type="entry name" value="WH-like_DNA-bd_sf"/>
</dbReference>
<sequence length="285" mass="31678">MTNIEIKTRSIMDSLNNSEKKVAVYFLNNIENIFSIPIARLADESGVSQVTWIRFCKAIGYDGLKDLKKSLFIELNNSTADLTDTLEFSDIRKDSTLEQMCNTIKNAAIQAVDDTIKLIDPETFTKAVDIIAKANNVRIFGVGASAQVADDLYKKLMRINKNATFGYDMHTQLTYGANAGPKDVAIIFSYSGTTKEMLEILSLTQKANCPTIAITKYAKSPLVANADYAIYLSAPEIDYRSGAMSSRIAQLTIVDLLFTSLANKNYSKVEKYLEKSSEVCRSHRL</sequence>
<gene>
    <name evidence="6" type="ORF">SAMN04489757_106118</name>
</gene>
<dbReference type="CDD" id="cd05013">
    <property type="entry name" value="SIS_RpiR"/>
    <property type="match status" value="1"/>
</dbReference>
<dbReference type="Gene3D" id="3.40.50.10490">
    <property type="entry name" value="Glucose-6-phosphate isomerase like protein, domain 1"/>
    <property type="match status" value="1"/>
</dbReference>
<dbReference type="SUPFAM" id="SSF46689">
    <property type="entry name" value="Homeodomain-like"/>
    <property type="match status" value="1"/>
</dbReference>
<feature type="domain" description="SIS" evidence="5">
    <location>
        <begin position="127"/>
        <end position="267"/>
    </location>
</feature>
<keyword evidence="2 6" id="KW-0238">DNA-binding</keyword>
<keyword evidence="1" id="KW-0805">Transcription regulation</keyword>
<organism evidence="6 7">
    <name type="scientific">Anaerocolumna aminovalerica</name>
    <dbReference type="NCBI Taxonomy" id="1527"/>
    <lineage>
        <taxon>Bacteria</taxon>
        <taxon>Bacillati</taxon>
        <taxon>Bacillota</taxon>
        <taxon>Clostridia</taxon>
        <taxon>Lachnospirales</taxon>
        <taxon>Lachnospiraceae</taxon>
        <taxon>Anaerocolumna</taxon>
    </lineage>
</organism>
<reference evidence="6 7" key="1">
    <citation type="submission" date="2016-10" db="EMBL/GenBank/DDBJ databases">
        <authorList>
            <person name="de Groot N.N."/>
        </authorList>
    </citation>
    <scope>NUCLEOTIDE SEQUENCE [LARGE SCALE GENOMIC DNA]</scope>
    <source>
        <strain evidence="6 7">DSM 1283</strain>
    </source>
</reference>
<dbReference type="GO" id="GO:0003700">
    <property type="term" value="F:DNA-binding transcription factor activity"/>
    <property type="evidence" value="ECO:0007669"/>
    <property type="project" value="InterPro"/>
</dbReference>
<dbReference type="InterPro" id="IPR000281">
    <property type="entry name" value="HTH_RpiR"/>
</dbReference>
<protein>
    <submittedName>
        <fullName evidence="6">DNA-binding transcriptional regulator, MurR/RpiR family, contains HTH and SIS domains</fullName>
    </submittedName>
</protein>
<dbReference type="PROSITE" id="PS51071">
    <property type="entry name" value="HTH_RPIR"/>
    <property type="match status" value="1"/>
</dbReference>
<dbReference type="RefSeq" id="WP_091685044.1">
    <property type="nucleotide sequence ID" value="NZ_BAABFM010000013.1"/>
</dbReference>
<dbReference type="PANTHER" id="PTHR30514">
    <property type="entry name" value="GLUCOKINASE"/>
    <property type="match status" value="1"/>
</dbReference>
<evidence type="ECO:0000256" key="3">
    <source>
        <dbReference type="ARBA" id="ARBA00023163"/>
    </source>
</evidence>
<proteinExistence type="predicted"/>
<evidence type="ECO:0000313" key="6">
    <source>
        <dbReference type="EMBL" id="SFO01005.1"/>
    </source>
</evidence>
<dbReference type="InterPro" id="IPR046348">
    <property type="entry name" value="SIS_dom_sf"/>
</dbReference>
<dbReference type="SUPFAM" id="SSF53697">
    <property type="entry name" value="SIS domain"/>
    <property type="match status" value="1"/>
</dbReference>
<feature type="domain" description="HTH rpiR-type" evidence="4">
    <location>
        <begin position="2"/>
        <end position="78"/>
    </location>
</feature>
<keyword evidence="3" id="KW-0804">Transcription</keyword>